<evidence type="ECO:0000313" key="5">
    <source>
        <dbReference type="Proteomes" id="UP000559027"/>
    </source>
</evidence>
<dbReference type="Proteomes" id="UP000559027">
    <property type="component" value="Unassembled WGS sequence"/>
</dbReference>
<dbReference type="PANTHER" id="PTHR12300">
    <property type="entry name" value="HVA22-LIKE PROTEINS"/>
    <property type="match status" value="1"/>
</dbReference>
<feature type="chain" id="PRO_5034552086" description="Protein YOP1" evidence="3">
    <location>
        <begin position="23"/>
        <end position="279"/>
    </location>
</feature>
<protein>
    <recommendedName>
        <fullName evidence="1">Protein YOP1</fullName>
    </recommendedName>
</protein>
<comment type="caution">
    <text evidence="4">The sequence shown here is derived from an EMBL/GenBank/DDBJ whole genome shotgun (WGS) entry which is preliminary data.</text>
</comment>
<dbReference type="GO" id="GO:0016020">
    <property type="term" value="C:membrane"/>
    <property type="evidence" value="ECO:0007669"/>
    <property type="project" value="UniProtKB-SubCell"/>
</dbReference>
<reference evidence="4 5" key="1">
    <citation type="journal article" date="2020" name="ISME J.">
        <title>Uncovering the hidden diversity of litter-decomposition mechanisms in mushroom-forming fungi.</title>
        <authorList>
            <person name="Floudas D."/>
            <person name="Bentzer J."/>
            <person name="Ahren D."/>
            <person name="Johansson T."/>
            <person name="Persson P."/>
            <person name="Tunlid A."/>
        </authorList>
    </citation>
    <scope>NUCLEOTIDE SEQUENCE [LARGE SCALE GENOMIC DNA]</scope>
    <source>
        <strain evidence="4 5">CBS 146.42</strain>
    </source>
</reference>
<evidence type="ECO:0000256" key="2">
    <source>
        <dbReference type="SAM" id="MobiDB-lite"/>
    </source>
</evidence>
<feature type="region of interest" description="Disordered" evidence="2">
    <location>
        <begin position="237"/>
        <end position="279"/>
    </location>
</feature>
<keyword evidence="3" id="KW-0732">Signal</keyword>
<feature type="signal peptide" evidence="3">
    <location>
        <begin position="1"/>
        <end position="22"/>
    </location>
</feature>
<gene>
    <name evidence="4" type="ORF">D9756_006058</name>
</gene>
<dbReference type="Pfam" id="PF03134">
    <property type="entry name" value="TB2_DP1_HVA22"/>
    <property type="match status" value="1"/>
</dbReference>
<dbReference type="EMBL" id="JAACJO010000011">
    <property type="protein sequence ID" value="KAF5352695.1"/>
    <property type="molecule type" value="Genomic_DNA"/>
</dbReference>
<comment type="similarity">
    <text evidence="1">Belongs to the DP1 family.</text>
</comment>
<proteinExistence type="inferred from homology"/>
<comment type="subcellular location">
    <subcellularLocation>
        <location evidence="1">Membrane</location>
        <topology evidence="1">Multi-pass membrane protein</topology>
    </subcellularLocation>
</comment>
<feature type="compositionally biased region" description="Pro residues" evidence="2">
    <location>
        <begin position="261"/>
        <end position="279"/>
    </location>
</feature>
<evidence type="ECO:0000256" key="3">
    <source>
        <dbReference type="SAM" id="SignalP"/>
    </source>
</evidence>
<dbReference type="InterPro" id="IPR004345">
    <property type="entry name" value="TB2_DP1_HVA22"/>
</dbReference>
<sequence>MLMSFFSHILSAWFAFLLPSYATFKALSHRPLSEPELQRWAMYWSVVGAFVAFEYTAEWFISWCVINLSSSFKFLSHANLTIFATQNTLLALPCPSTNPGKSEAPLSKIARVITISQYTSRQGSTYIYTTYLQPFFSQNEADLDEGIVQAQKNILTFIQTRLTALWEYLLNAANKRQATTSTAAGSSNTSSAPNGSASALQSVFGLWQTYGPSVLSALGTKGTTSVVASSSSVQGASGAATQRGSAQASNNNLHSTTASPAPTPSPENPNPSFPEPYHF</sequence>
<dbReference type="OrthoDB" id="434647at2759"/>
<keyword evidence="5" id="KW-1185">Reference proteome</keyword>
<feature type="compositionally biased region" description="Polar residues" evidence="2">
    <location>
        <begin position="243"/>
        <end position="254"/>
    </location>
</feature>
<name>A0A8H5D388_9AGAR</name>
<organism evidence="4 5">
    <name type="scientific">Leucocoprinus leucothites</name>
    <dbReference type="NCBI Taxonomy" id="201217"/>
    <lineage>
        <taxon>Eukaryota</taxon>
        <taxon>Fungi</taxon>
        <taxon>Dikarya</taxon>
        <taxon>Basidiomycota</taxon>
        <taxon>Agaricomycotina</taxon>
        <taxon>Agaricomycetes</taxon>
        <taxon>Agaricomycetidae</taxon>
        <taxon>Agaricales</taxon>
        <taxon>Agaricineae</taxon>
        <taxon>Agaricaceae</taxon>
        <taxon>Leucocoprinus</taxon>
    </lineage>
</organism>
<evidence type="ECO:0000313" key="4">
    <source>
        <dbReference type="EMBL" id="KAF5352695.1"/>
    </source>
</evidence>
<accession>A0A8H5D388</accession>
<evidence type="ECO:0000256" key="1">
    <source>
        <dbReference type="RuleBase" id="RU362006"/>
    </source>
</evidence>
<dbReference type="AlphaFoldDB" id="A0A8H5D388"/>